<dbReference type="Gene3D" id="3.40.50.2300">
    <property type="match status" value="1"/>
</dbReference>
<dbReference type="Pfam" id="PF12833">
    <property type="entry name" value="HTH_18"/>
    <property type="match status" value="1"/>
</dbReference>
<feature type="modified residue" description="4-aspartylphosphate" evidence="4">
    <location>
        <position position="53"/>
    </location>
</feature>
<gene>
    <name evidence="7" type="ORF">AB3N04_05380</name>
</gene>
<dbReference type="InterPro" id="IPR018060">
    <property type="entry name" value="HTH_AraC"/>
</dbReference>
<evidence type="ECO:0000259" key="6">
    <source>
        <dbReference type="PROSITE" id="PS50110"/>
    </source>
</evidence>
<keyword evidence="4" id="KW-0597">Phosphoprotein</keyword>
<feature type="domain" description="HTH araC/xylS-type" evidence="5">
    <location>
        <begin position="389"/>
        <end position="488"/>
    </location>
</feature>
<dbReference type="GO" id="GO:0003700">
    <property type="term" value="F:DNA-binding transcription factor activity"/>
    <property type="evidence" value="ECO:0007669"/>
    <property type="project" value="InterPro"/>
</dbReference>
<sequence length="489" mass="58195">MEIYLVAKDELEAQGIRWMIESHFTGVVLTRFESVDALEASIQKQKPDLIILDMDRWKNERAQFEELMHHQLIRWLFISSERMFQTAYRALRFRAEDVLFRPFSPDDLIKHIQQIRFHLRNHQESANGMLIDSLDPKAIDYSDLFLADREYEHQVTMVAFLTPDAETLPLVYQAVQRYSFRGFHEVFALANFILCVQETKEKKLVQEEYYAFLTDWKKKMDEPLAIVMKTASKGSSLKKTYQETTQLTRRIFFEGYDIIIEEREDHWPLEMDPFLTPLEQRQWIEMLERREIPAIREWLEKEFLTFTSPYPDPEIVRIRLTSVLAQIRRHMKSYNLVDGALEAFYHKVFQQIIHTPVVYQIVQELLAFTTELLGQNHEYLQEGPRTFVEKARELIESNYWDAQWSLEDCAEALRMNKSTLSRRFKAESGQAFRETLHHIRIREAKKLLKETDLSLEEISRLTGYSHQTYFNAKFKLIEDCTPTMYRSGA</sequence>
<evidence type="ECO:0000259" key="5">
    <source>
        <dbReference type="PROSITE" id="PS01124"/>
    </source>
</evidence>
<dbReference type="PROSITE" id="PS00041">
    <property type="entry name" value="HTH_ARAC_FAMILY_1"/>
    <property type="match status" value="1"/>
</dbReference>
<dbReference type="InterPro" id="IPR018062">
    <property type="entry name" value="HTH_AraC-typ_CS"/>
</dbReference>
<dbReference type="Gene3D" id="1.10.10.60">
    <property type="entry name" value="Homeodomain-like"/>
    <property type="match status" value="2"/>
</dbReference>
<dbReference type="SMART" id="SM00342">
    <property type="entry name" value="HTH_ARAC"/>
    <property type="match status" value="1"/>
</dbReference>
<evidence type="ECO:0000313" key="7">
    <source>
        <dbReference type="EMBL" id="XDI37752.1"/>
    </source>
</evidence>
<dbReference type="SUPFAM" id="SSF52172">
    <property type="entry name" value="CheY-like"/>
    <property type="match status" value="1"/>
</dbReference>
<organism evidence="7">
    <name type="scientific">Alkalihalophilus sp. As8PL</name>
    <dbReference type="NCBI Taxonomy" id="3237103"/>
    <lineage>
        <taxon>Bacteria</taxon>
        <taxon>Bacillati</taxon>
        <taxon>Bacillota</taxon>
        <taxon>Bacilli</taxon>
        <taxon>Bacillales</taxon>
        <taxon>Bacillaceae</taxon>
        <taxon>Alkalihalophilus</taxon>
    </lineage>
</organism>
<keyword evidence="1" id="KW-0805">Transcription regulation</keyword>
<keyword evidence="3" id="KW-0804">Transcription</keyword>
<dbReference type="EMBL" id="CP162551">
    <property type="protein sequence ID" value="XDI37752.1"/>
    <property type="molecule type" value="Genomic_DNA"/>
</dbReference>
<evidence type="ECO:0000256" key="4">
    <source>
        <dbReference type="PROSITE-ProRule" id="PRU00169"/>
    </source>
</evidence>
<name>A0AB39BW06_9BACI</name>
<dbReference type="InterPro" id="IPR011006">
    <property type="entry name" value="CheY-like_superfamily"/>
</dbReference>
<dbReference type="InterPro" id="IPR001789">
    <property type="entry name" value="Sig_transdc_resp-reg_receiver"/>
</dbReference>
<protein>
    <submittedName>
        <fullName evidence="7">Helix-turn-helix domain-containing protein</fullName>
    </submittedName>
</protein>
<dbReference type="PROSITE" id="PS50110">
    <property type="entry name" value="RESPONSE_REGULATORY"/>
    <property type="match status" value="1"/>
</dbReference>
<dbReference type="SUPFAM" id="SSF46689">
    <property type="entry name" value="Homeodomain-like"/>
    <property type="match status" value="1"/>
</dbReference>
<reference evidence="7" key="1">
    <citation type="submission" date="2024-07" db="EMBL/GenBank/DDBJ databases">
        <title>Identification and characteristics of an arsenic-resistant bacterial isolate, which belongs to a novel species.</title>
        <authorList>
            <person name="Juszczyk A."/>
            <person name="Kowalczyk A."/>
            <person name="Was K."/>
            <person name="Kosowicz W."/>
            <person name="Budzyn A."/>
            <person name="Latowski D."/>
        </authorList>
    </citation>
    <scope>NUCLEOTIDE SEQUENCE</scope>
    <source>
        <strain evidence="7">As8PL</strain>
    </source>
</reference>
<dbReference type="GO" id="GO:0000160">
    <property type="term" value="P:phosphorelay signal transduction system"/>
    <property type="evidence" value="ECO:0007669"/>
    <property type="project" value="InterPro"/>
</dbReference>
<dbReference type="PROSITE" id="PS01124">
    <property type="entry name" value="HTH_ARAC_FAMILY_2"/>
    <property type="match status" value="1"/>
</dbReference>
<evidence type="ECO:0000256" key="1">
    <source>
        <dbReference type="ARBA" id="ARBA00023015"/>
    </source>
</evidence>
<evidence type="ECO:0000256" key="3">
    <source>
        <dbReference type="ARBA" id="ARBA00023163"/>
    </source>
</evidence>
<accession>A0AB39BW06</accession>
<dbReference type="GO" id="GO:0043565">
    <property type="term" value="F:sequence-specific DNA binding"/>
    <property type="evidence" value="ECO:0007669"/>
    <property type="project" value="InterPro"/>
</dbReference>
<dbReference type="InterPro" id="IPR009057">
    <property type="entry name" value="Homeodomain-like_sf"/>
</dbReference>
<dbReference type="RefSeq" id="WP_368505080.1">
    <property type="nucleotide sequence ID" value="NZ_CP162551.1"/>
</dbReference>
<feature type="domain" description="Response regulatory" evidence="6">
    <location>
        <begin position="2"/>
        <end position="116"/>
    </location>
</feature>
<dbReference type="PANTHER" id="PTHR43280">
    <property type="entry name" value="ARAC-FAMILY TRANSCRIPTIONAL REGULATOR"/>
    <property type="match status" value="1"/>
</dbReference>
<keyword evidence="2" id="KW-0238">DNA-binding</keyword>
<proteinExistence type="predicted"/>
<dbReference type="PANTHER" id="PTHR43280:SF28">
    <property type="entry name" value="HTH-TYPE TRANSCRIPTIONAL ACTIVATOR RHAS"/>
    <property type="match status" value="1"/>
</dbReference>
<evidence type="ECO:0000256" key="2">
    <source>
        <dbReference type="ARBA" id="ARBA00023125"/>
    </source>
</evidence>
<dbReference type="AlphaFoldDB" id="A0AB39BW06"/>